<proteinExistence type="predicted"/>
<evidence type="ECO:0000313" key="3">
    <source>
        <dbReference type="EMBL" id="PFX21744.1"/>
    </source>
</evidence>
<reference evidence="4" key="1">
    <citation type="journal article" date="2017" name="bioRxiv">
        <title>Comparative analysis of the genomes of Stylophora pistillata and Acropora digitifera provides evidence for extensive differences between species of corals.</title>
        <authorList>
            <person name="Voolstra C.R."/>
            <person name="Li Y."/>
            <person name="Liew Y.J."/>
            <person name="Baumgarten S."/>
            <person name="Zoccola D."/>
            <person name="Flot J.-F."/>
            <person name="Tambutte S."/>
            <person name="Allemand D."/>
            <person name="Aranda M."/>
        </authorList>
    </citation>
    <scope>NUCLEOTIDE SEQUENCE [LARGE SCALE GENOMIC DNA]</scope>
</reference>
<dbReference type="EMBL" id="LSMT01000264">
    <property type="protein sequence ID" value="PFX21744.1"/>
    <property type="molecule type" value="Genomic_DNA"/>
</dbReference>
<dbReference type="InterPro" id="IPR043502">
    <property type="entry name" value="DNA/RNA_pol_sf"/>
</dbReference>
<keyword evidence="4" id="KW-1185">Reference proteome</keyword>
<accession>A0A2B4RTI0</accession>
<dbReference type="CDD" id="cd01647">
    <property type="entry name" value="RT_LTR"/>
    <property type="match status" value="1"/>
</dbReference>
<evidence type="ECO:0000259" key="1">
    <source>
        <dbReference type="Pfam" id="PF00078"/>
    </source>
</evidence>
<dbReference type="SUPFAM" id="SSF56672">
    <property type="entry name" value="DNA/RNA polymerases"/>
    <property type="match status" value="1"/>
</dbReference>
<dbReference type="PANTHER" id="PTHR37984">
    <property type="entry name" value="PROTEIN CBG26694"/>
    <property type="match status" value="1"/>
</dbReference>
<dbReference type="AlphaFoldDB" id="A0A2B4RTI0"/>
<dbReference type="PANTHER" id="PTHR37984:SF9">
    <property type="entry name" value="INTEGRASE CATALYTIC DOMAIN-CONTAINING PROTEIN"/>
    <property type="match status" value="1"/>
</dbReference>
<dbReference type="OrthoDB" id="5986544at2759"/>
<feature type="domain" description="Reverse transcriptase/retrotransposon-derived protein RNase H-like" evidence="2">
    <location>
        <begin position="370"/>
        <end position="469"/>
    </location>
</feature>
<name>A0A2B4RTI0_STYPI</name>
<dbReference type="InterPro" id="IPR000477">
    <property type="entry name" value="RT_dom"/>
</dbReference>
<dbReference type="InterPro" id="IPR041577">
    <property type="entry name" value="RT_RNaseH_2"/>
</dbReference>
<dbReference type="STRING" id="50429.A0A2B4RTI0"/>
<dbReference type="CDD" id="cd09274">
    <property type="entry name" value="RNase_HI_RT_Ty3"/>
    <property type="match status" value="1"/>
</dbReference>
<protein>
    <submittedName>
        <fullName evidence="3">Retrovirus-related Pol polyprotein from transposon 17.6</fullName>
    </submittedName>
</protein>
<sequence length="503" mass="56758">MFGIPLSTPHVRNPRRAPNLRLCDPFSRKPLNGMIQNRVTVTAGLSFRGLLNFGGKIKPRSRFFDKTNLKRAHKELYGPCKSKLHCLSILQAKLRLNGKSCDEDVYVVEHLETPLLERSACLALETVAKVGTVTQLADDIRARFPNVFSGLGCIEGEYEIKMTPCHEPFNQTAHTRVPIPLLPKVKDELDRMETMGVIEKVDAPTEWCSPIVVVPKPNGKVRTCGDFIPLNKTVLRENHPRPTTAQTLGKLAGAKVISKLDTNSGIWQQKLKDSSKFLTTFITPWGRYCYTRLPFGISSASEHFQKSMQRILEDLPGVECQMDDIVVYGTNQAEHDERLEAILTGKYISRLAELSHPLRELLSKKNAWVWSPHHQHAFNVIKEKLSSAPALTIFDPILETTLSADASSYGLGAVMTQKQKDGNWKPVVFISRALTATERRYAQIEKEALATTWACERLADYLIGKRFHVETDHKPLAPILVSKNLEELSPRIQRLRMRLLIKI</sequence>
<dbReference type="Pfam" id="PF00078">
    <property type="entry name" value="RVT_1"/>
    <property type="match status" value="1"/>
</dbReference>
<gene>
    <name evidence="3" type="primary">pol</name>
    <name evidence="3" type="ORF">AWC38_SpisGene13742</name>
</gene>
<evidence type="ECO:0000259" key="2">
    <source>
        <dbReference type="Pfam" id="PF17919"/>
    </source>
</evidence>
<comment type="caution">
    <text evidence="3">The sequence shown here is derived from an EMBL/GenBank/DDBJ whole genome shotgun (WGS) entry which is preliminary data.</text>
</comment>
<feature type="domain" description="Reverse transcriptase" evidence="1">
    <location>
        <begin position="214"/>
        <end position="343"/>
    </location>
</feature>
<dbReference type="InterPro" id="IPR050951">
    <property type="entry name" value="Retrovirus_Pol_polyprotein"/>
</dbReference>
<dbReference type="Pfam" id="PF17919">
    <property type="entry name" value="RT_RNaseH_2"/>
    <property type="match status" value="1"/>
</dbReference>
<dbReference type="Proteomes" id="UP000225706">
    <property type="component" value="Unassembled WGS sequence"/>
</dbReference>
<dbReference type="FunFam" id="3.10.20.370:FF:000001">
    <property type="entry name" value="Retrovirus-related Pol polyprotein from transposon 17.6-like protein"/>
    <property type="match status" value="1"/>
</dbReference>
<dbReference type="Gene3D" id="3.10.10.10">
    <property type="entry name" value="HIV Type 1 Reverse Transcriptase, subunit A, domain 1"/>
    <property type="match status" value="1"/>
</dbReference>
<evidence type="ECO:0000313" key="4">
    <source>
        <dbReference type="Proteomes" id="UP000225706"/>
    </source>
</evidence>
<dbReference type="Gene3D" id="3.30.70.270">
    <property type="match status" value="2"/>
</dbReference>
<organism evidence="3 4">
    <name type="scientific">Stylophora pistillata</name>
    <name type="common">Smooth cauliflower coral</name>
    <dbReference type="NCBI Taxonomy" id="50429"/>
    <lineage>
        <taxon>Eukaryota</taxon>
        <taxon>Metazoa</taxon>
        <taxon>Cnidaria</taxon>
        <taxon>Anthozoa</taxon>
        <taxon>Hexacorallia</taxon>
        <taxon>Scleractinia</taxon>
        <taxon>Astrocoeniina</taxon>
        <taxon>Pocilloporidae</taxon>
        <taxon>Stylophora</taxon>
    </lineage>
</organism>
<dbReference type="InterPro" id="IPR043128">
    <property type="entry name" value="Rev_trsase/Diguanyl_cyclase"/>
</dbReference>